<feature type="domain" description="Myb-like" evidence="9">
    <location>
        <begin position="14"/>
        <end position="66"/>
    </location>
</feature>
<accession>A0A8J5LLZ3</accession>
<evidence type="ECO:0000256" key="7">
    <source>
        <dbReference type="ARBA" id="ARBA00023242"/>
    </source>
</evidence>
<evidence type="ECO:0000259" key="10">
    <source>
        <dbReference type="PROSITE" id="PS51294"/>
    </source>
</evidence>
<proteinExistence type="predicted"/>
<dbReference type="PROSITE" id="PS51294">
    <property type="entry name" value="HTH_MYB"/>
    <property type="match status" value="2"/>
</dbReference>
<dbReference type="InterPro" id="IPR017930">
    <property type="entry name" value="Myb_dom"/>
</dbReference>
<dbReference type="Proteomes" id="UP000734854">
    <property type="component" value="Unassembled WGS sequence"/>
</dbReference>
<dbReference type="SUPFAM" id="SSF46689">
    <property type="entry name" value="Homeodomain-like"/>
    <property type="match status" value="1"/>
</dbReference>
<comment type="subcellular location">
    <subcellularLocation>
        <location evidence="1">Nucleus</location>
    </subcellularLocation>
</comment>
<keyword evidence="4" id="KW-0238">DNA-binding</keyword>
<keyword evidence="3" id="KW-0805">Transcription regulation</keyword>
<evidence type="ECO:0000256" key="2">
    <source>
        <dbReference type="ARBA" id="ARBA00022737"/>
    </source>
</evidence>
<dbReference type="GO" id="GO:0005634">
    <property type="term" value="C:nucleus"/>
    <property type="evidence" value="ECO:0007669"/>
    <property type="project" value="UniProtKB-SubCell"/>
</dbReference>
<feature type="domain" description="HTH myb-type" evidence="10">
    <location>
        <begin position="71"/>
        <end position="121"/>
    </location>
</feature>
<name>A0A8J5LLZ3_ZINOF</name>
<evidence type="ECO:0000259" key="9">
    <source>
        <dbReference type="PROSITE" id="PS50090"/>
    </source>
</evidence>
<evidence type="ECO:0000256" key="5">
    <source>
        <dbReference type="ARBA" id="ARBA00023159"/>
    </source>
</evidence>
<evidence type="ECO:0000256" key="1">
    <source>
        <dbReference type="ARBA" id="ARBA00004123"/>
    </source>
</evidence>
<keyword evidence="7" id="KW-0539">Nucleus</keyword>
<gene>
    <name evidence="11" type="ORF">ZIOFF_018240</name>
</gene>
<feature type="domain" description="Myb-like" evidence="9">
    <location>
        <begin position="67"/>
        <end position="117"/>
    </location>
</feature>
<dbReference type="InterPro" id="IPR009057">
    <property type="entry name" value="Homeodomain-like_sf"/>
</dbReference>
<keyword evidence="6" id="KW-0804">Transcription</keyword>
<dbReference type="CDD" id="cd00167">
    <property type="entry name" value="SANT"/>
    <property type="match status" value="2"/>
</dbReference>
<dbReference type="PANTHER" id="PTHR47997">
    <property type="entry name" value="MYB DOMAIN PROTEIN 55"/>
    <property type="match status" value="1"/>
</dbReference>
<reference evidence="11 12" key="1">
    <citation type="submission" date="2020-08" db="EMBL/GenBank/DDBJ databases">
        <title>Plant Genome Project.</title>
        <authorList>
            <person name="Zhang R.-G."/>
        </authorList>
    </citation>
    <scope>NUCLEOTIDE SEQUENCE [LARGE SCALE GENOMIC DNA]</scope>
    <source>
        <tissue evidence="11">Rhizome</tissue>
    </source>
</reference>
<dbReference type="AlphaFoldDB" id="A0A8J5LLZ3"/>
<evidence type="ECO:0000256" key="6">
    <source>
        <dbReference type="ARBA" id="ARBA00023163"/>
    </source>
</evidence>
<dbReference type="InterPro" id="IPR001005">
    <property type="entry name" value="SANT/Myb"/>
</dbReference>
<sequence>MPMNCRKCEKKSKVNNCRKGLWSPEEDEKLKSCINKHGLGNWSCIPAKAGLQRNGKSCRLRWLNYLRPGLNHDTFSSQEVETIVKLQSLLGNKWSLIAKHLLGRTDNEVKNYWNSNLRNKIMKGGESLKSPFSSSKLPQCTSQFSFSACLESMEPSTKEPTQPERGVEESAAKGGRSQQLSFPKILFTDWISMEHPEGQNPMQADEGMSSNWACSMSSTDVSWLELLQASYMPSDEDLIREFGVGEFRSHFNHGETVFDAVSGVETSNGFQMSQGPFVFNN</sequence>
<evidence type="ECO:0000313" key="11">
    <source>
        <dbReference type="EMBL" id="KAG6521174.1"/>
    </source>
</evidence>
<keyword evidence="12" id="KW-1185">Reference proteome</keyword>
<evidence type="ECO:0000256" key="8">
    <source>
        <dbReference type="SAM" id="MobiDB-lite"/>
    </source>
</evidence>
<feature type="compositionally biased region" description="Basic and acidic residues" evidence="8">
    <location>
        <begin position="161"/>
        <end position="171"/>
    </location>
</feature>
<dbReference type="PROSITE" id="PS50090">
    <property type="entry name" value="MYB_LIKE"/>
    <property type="match status" value="2"/>
</dbReference>
<organism evidence="11 12">
    <name type="scientific">Zingiber officinale</name>
    <name type="common">Ginger</name>
    <name type="synonym">Amomum zingiber</name>
    <dbReference type="NCBI Taxonomy" id="94328"/>
    <lineage>
        <taxon>Eukaryota</taxon>
        <taxon>Viridiplantae</taxon>
        <taxon>Streptophyta</taxon>
        <taxon>Embryophyta</taxon>
        <taxon>Tracheophyta</taxon>
        <taxon>Spermatophyta</taxon>
        <taxon>Magnoliopsida</taxon>
        <taxon>Liliopsida</taxon>
        <taxon>Zingiberales</taxon>
        <taxon>Zingiberaceae</taxon>
        <taxon>Zingiber</taxon>
    </lineage>
</organism>
<protein>
    <submittedName>
        <fullName evidence="11">Uncharacterized protein</fullName>
    </submittedName>
</protein>
<dbReference type="GO" id="GO:0003677">
    <property type="term" value="F:DNA binding"/>
    <property type="evidence" value="ECO:0007669"/>
    <property type="project" value="UniProtKB-KW"/>
</dbReference>
<dbReference type="InterPro" id="IPR051953">
    <property type="entry name" value="Plant_SW-associated_TFs"/>
</dbReference>
<comment type="caution">
    <text evidence="11">The sequence shown here is derived from an EMBL/GenBank/DDBJ whole genome shotgun (WGS) entry which is preliminary data.</text>
</comment>
<keyword evidence="2" id="KW-0677">Repeat</keyword>
<dbReference type="Gene3D" id="1.10.10.60">
    <property type="entry name" value="Homeodomain-like"/>
    <property type="match status" value="2"/>
</dbReference>
<dbReference type="EMBL" id="JACMSC010000005">
    <property type="protein sequence ID" value="KAG6521174.1"/>
    <property type="molecule type" value="Genomic_DNA"/>
</dbReference>
<keyword evidence="5" id="KW-0010">Activator</keyword>
<feature type="domain" description="HTH myb-type" evidence="10">
    <location>
        <begin position="16"/>
        <end position="70"/>
    </location>
</feature>
<dbReference type="FunFam" id="1.10.10.60:FF:000077">
    <property type="entry name" value="MYB transcription factor"/>
    <property type="match status" value="1"/>
</dbReference>
<evidence type="ECO:0000256" key="3">
    <source>
        <dbReference type="ARBA" id="ARBA00023015"/>
    </source>
</evidence>
<evidence type="ECO:0000313" key="12">
    <source>
        <dbReference type="Proteomes" id="UP000734854"/>
    </source>
</evidence>
<dbReference type="GO" id="GO:0045893">
    <property type="term" value="P:positive regulation of DNA-templated transcription"/>
    <property type="evidence" value="ECO:0007669"/>
    <property type="project" value="UniProtKB-ARBA"/>
</dbReference>
<dbReference type="PANTHER" id="PTHR47997:SF11">
    <property type="entry name" value="TRANSCRIPTION FACTOR LAF1"/>
    <property type="match status" value="1"/>
</dbReference>
<feature type="region of interest" description="Disordered" evidence="8">
    <location>
        <begin position="151"/>
        <end position="177"/>
    </location>
</feature>
<dbReference type="SMART" id="SM00717">
    <property type="entry name" value="SANT"/>
    <property type="match status" value="2"/>
</dbReference>
<evidence type="ECO:0000256" key="4">
    <source>
        <dbReference type="ARBA" id="ARBA00023125"/>
    </source>
</evidence>
<dbReference type="Pfam" id="PF00249">
    <property type="entry name" value="Myb_DNA-binding"/>
    <property type="match status" value="2"/>
</dbReference>